<feature type="compositionally biased region" description="Low complexity" evidence="2">
    <location>
        <begin position="13"/>
        <end position="26"/>
    </location>
</feature>
<feature type="coiled-coil region" evidence="1">
    <location>
        <begin position="177"/>
        <end position="249"/>
    </location>
</feature>
<sequence length="343" mass="39754">MNEFSYYRFGAMQSSPTSQPQKQSKSNLELQVELAASQRELKLAREQLEKRDAELRAAQVSVETLAKALQGEIEKAARLELDAAMQDEERQAMRTAFANRTREARRSAWEAEDLKATVAKLKEEKMWAETRLQYHITAAEMRKCEATKSSKEAVEAEKPKPGLQLRFVGATAQREWRAVEFEELHRLRREVEVLQNEQQEMGHLQILLKHAEGLEASTRLRLAELERERQEFNSGVRQLRRENVKLRQNNFLLGKLHPEFQLKLAGFDMVEYVARGRKLEELELEVGCLREQKVELHSENVDLTARLREAKGLEDLTSAEMERLWTALAKCEIRVLRLKESSV</sequence>
<dbReference type="EMBL" id="CP042200">
    <property type="protein sequence ID" value="QDS76709.1"/>
    <property type="molecule type" value="Genomic_DNA"/>
</dbReference>
<reference evidence="3 4" key="1">
    <citation type="submission" date="2019-07" db="EMBL/GenBank/DDBJ databases">
        <title>Finished genome of Venturia effusa.</title>
        <authorList>
            <person name="Young C.A."/>
            <person name="Cox M.P."/>
            <person name="Ganley A.R.D."/>
            <person name="David W.J."/>
        </authorList>
    </citation>
    <scope>NUCLEOTIDE SEQUENCE [LARGE SCALE GENOMIC DNA]</scope>
    <source>
        <strain evidence="4">albino</strain>
    </source>
</reference>
<dbReference type="AlphaFoldDB" id="A0A517LM30"/>
<keyword evidence="4" id="KW-1185">Reference proteome</keyword>
<evidence type="ECO:0000256" key="1">
    <source>
        <dbReference type="SAM" id="Coils"/>
    </source>
</evidence>
<proteinExistence type="predicted"/>
<name>A0A517LM30_9PEZI</name>
<accession>A0A517LM30</accession>
<dbReference type="Proteomes" id="UP000316270">
    <property type="component" value="Chromosome 16"/>
</dbReference>
<feature type="coiled-coil region" evidence="1">
    <location>
        <begin position="104"/>
        <end position="131"/>
    </location>
</feature>
<evidence type="ECO:0000313" key="3">
    <source>
        <dbReference type="EMBL" id="QDS76709.1"/>
    </source>
</evidence>
<protein>
    <submittedName>
        <fullName evidence="3">Uncharacterized protein</fullName>
    </submittedName>
</protein>
<gene>
    <name evidence="3" type="ORF">FKW77_000908</name>
</gene>
<organism evidence="3 4">
    <name type="scientific">Venturia effusa</name>
    <dbReference type="NCBI Taxonomy" id="50376"/>
    <lineage>
        <taxon>Eukaryota</taxon>
        <taxon>Fungi</taxon>
        <taxon>Dikarya</taxon>
        <taxon>Ascomycota</taxon>
        <taxon>Pezizomycotina</taxon>
        <taxon>Dothideomycetes</taxon>
        <taxon>Pleosporomycetidae</taxon>
        <taxon>Venturiales</taxon>
        <taxon>Venturiaceae</taxon>
        <taxon>Venturia</taxon>
    </lineage>
</organism>
<keyword evidence="1" id="KW-0175">Coiled coil</keyword>
<feature type="region of interest" description="Disordered" evidence="2">
    <location>
        <begin position="1"/>
        <end position="28"/>
    </location>
</feature>
<evidence type="ECO:0000313" key="4">
    <source>
        <dbReference type="Proteomes" id="UP000316270"/>
    </source>
</evidence>
<evidence type="ECO:0000256" key="2">
    <source>
        <dbReference type="SAM" id="MobiDB-lite"/>
    </source>
</evidence>